<evidence type="ECO:0008006" key="3">
    <source>
        <dbReference type="Google" id="ProtNLM"/>
    </source>
</evidence>
<keyword evidence="2" id="KW-1185">Reference proteome</keyword>
<evidence type="ECO:0000313" key="1">
    <source>
        <dbReference type="EMBL" id="GID75357.1"/>
    </source>
</evidence>
<dbReference type="RefSeq" id="WP_203765604.1">
    <property type="nucleotide sequence ID" value="NZ_BAAABO010000019.1"/>
</dbReference>
<protein>
    <recommendedName>
        <fullName evidence="3">Ig-like domain-containing protein</fullName>
    </recommendedName>
</protein>
<evidence type="ECO:0000313" key="2">
    <source>
        <dbReference type="Proteomes" id="UP000609879"/>
    </source>
</evidence>
<dbReference type="InterPro" id="IPR017868">
    <property type="entry name" value="Filamin/ABP280_repeat-like"/>
</dbReference>
<proteinExistence type="predicted"/>
<gene>
    <name evidence="1" type="ORF">Ade02nite_39980</name>
</gene>
<dbReference type="Gene3D" id="2.60.40.2700">
    <property type="match status" value="2"/>
</dbReference>
<accession>A0ABQ3Y5T6</accession>
<comment type="caution">
    <text evidence="1">The sequence shown here is derived from an EMBL/GenBank/DDBJ whole genome shotgun (WGS) entry which is preliminary data.</text>
</comment>
<reference evidence="1 2" key="1">
    <citation type="submission" date="2021-01" db="EMBL/GenBank/DDBJ databases">
        <title>Whole genome shotgun sequence of Actinoplanes deccanensis NBRC 13994.</title>
        <authorList>
            <person name="Komaki H."/>
            <person name="Tamura T."/>
        </authorList>
    </citation>
    <scope>NUCLEOTIDE SEQUENCE [LARGE SCALE GENOMIC DNA]</scope>
    <source>
        <strain evidence="1 2">NBRC 13994</strain>
    </source>
</reference>
<name>A0ABQ3Y5T6_9ACTN</name>
<dbReference type="Proteomes" id="UP000609879">
    <property type="component" value="Unassembled WGS sequence"/>
</dbReference>
<dbReference type="PROSITE" id="PS50194">
    <property type="entry name" value="FILAMIN_REPEAT"/>
    <property type="match status" value="1"/>
</dbReference>
<sequence>MTALVSGTAVGLGAGPVAAAAGAPTGLRTAGQACAAEAPGPYLSPVRLNDAQAVVLTGAVAEAAEGAQADFQVWDVTKPDERQQWLDGAHVGDQGAYIQLENESKQLDGVTYAWRVRLLEGSEASPWSDTCYFTVDRTGGSAPTAGSAVYLDGDDYRRGGIGVPGTFVVTPTTEDVVSYRYRFYANEASQDAVWEDVKADRLGGPVTLTWAPKTAGGHDLTVYAIDRAGNASEPFSESFDVRDTRPVVFSADYPEYDANLSFNVGVAGEFQFQSLLEDTESFEWSIDNGGPSGITAADDAGKATVMIAPTRAGQQTLSVRSVTREGAKYPPRSYAFLVDDGPEITAATGGRVVGSPLRIQVAPRVPNVESYVFWAEDSSIVPRPVQKTTVSARADGTAELEWIPQAADANVNGLRIQSRTADGTLSVPRWHYLSWVDNAMPAVTRSGGTMPGEVATFTARTTMPGVVDYVVSMNGDKGTEQIVKPAADGSATFRFTPVKRGYHYVQVVARNQYAQSAAGGPGWTVIDQPRIASADFPVSGTGNGRLAPGTFTFAPRLPGTVRYEYKIDQAAQWAPLAARADGTAVTPAWTPTLTGRHSVIVRGYDATGYVSTTASYVFSVEPATVTVTAVAPASVAAGAVRTLTVTGSQLRVKDVVEVTPAGGKPIIATVRSVSADGKTSTVDVNLAGAALGKATLTVRPYGAGQQPVVRAAAFTIAAPPAMRATKAPTVTGTVAVGSTVRLTTGSWTPAPTGWAYQWMANGAAIKGATGSAYVIPAALLGKRLTVAVTAGRPGYTSARAVSAATVPVAKGRAPAPTVRLPKITGTAKVGRTLTADPGAWNIKPDSYRYEWRVNGKLYQNGSVRTFKLTAGMRYKKVTVTVVARKAGYNDGRSTTKPVTVRP</sequence>
<dbReference type="EMBL" id="BOMI01000077">
    <property type="protein sequence ID" value="GID75357.1"/>
    <property type="molecule type" value="Genomic_DNA"/>
</dbReference>
<organism evidence="1 2">
    <name type="scientific">Paractinoplanes deccanensis</name>
    <dbReference type="NCBI Taxonomy" id="113561"/>
    <lineage>
        <taxon>Bacteria</taxon>
        <taxon>Bacillati</taxon>
        <taxon>Actinomycetota</taxon>
        <taxon>Actinomycetes</taxon>
        <taxon>Micromonosporales</taxon>
        <taxon>Micromonosporaceae</taxon>
        <taxon>Paractinoplanes</taxon>
    </lineage>
</organism>